<keyword evidence="2" id="KW-1185">Reference proteome</keyword>
<dbReference type="Proteomes" id="UP001595765">
    <property type="component" value="Unassembled WGS sequence"/>
</dbReference>
<protein>
    <submittedName>
        <fullName evidence="1">Uncharacterized protein</fullName>
    </submittedName>
</protein>
<evidence type="ECO:0000313" key="1">
    <source>
        <dbReference type="EMBL" id="MFC4036312.1"/>
    </source>
</evidence>
<gene>
    <name evidence="1" type="ORF">ACFO3J_33440</name>
</gene>
<name>A0ABV8HYZ4_9ACTN</name>
<sequence length="41" mass="4749">MLDHARGPDVDLGQTRLLRRYGDPLFYTVGRRPGRFGTERC</sequence>
<reference evidence="2" key="1">
    <citation type="journal article" date="2019" name="Int. J. Syst. Evol. Microbiol.">
        <title>The Global Catalogue of Microorganisms (GCM) 10K type strain sequencing project: providing services to taxonomists for standard genome sequencing and annotation.</title>
        <authorList>
            <consortium name="The Broad Institute Genomics Platform"/>
            <consortium name="The Broad Institute Genome Sequencing Center for Infectious Disease"/>
            <person name="Wu L."/>
            <person name="Ma J."/>
        </authorList>
    </citation>
    <scope>NUCLEOTIDE SEQUENCE [LARGE SCALE GENOMIC DNA]</scope>
    <source>
        <strain evidence="2">CGMCC 4.7237</strain>
    </source>
</reference>
<proteinExistence type="predicted"/>
<evidence type="ECO:0000313" key="2">
    <source>
        <dbReference type="Proteomes" id="UP001595765"/>
    </source>
</evidence>
<dbReference type="EMBL" id="JBHSBB010000048">
    <property type="protein sequence ID" value="MFC4036312.1"/>
    <property type="molecule type" value="Genomic_DNA"/>
</dbReference>
<organism evidence="1 2">
    <name type="scientific">Streptomyces polygonati</name>
    <dbReference type="NCBI Taxonomy" id="1617087"/>
    <lineage>
        <taxon>Bacteria</taxon>
        <taxon>Bacillati</taxon>
        <taxon>Actinomycetota</taxon>
        <taxon>Actinomycetes</taxon>
        <taxon>Kitasatosporales</taxon>
        <taxon>Streptomycetaceae</taxon>
        <taxon>Streptomyces</taxon>
    </lineage>
</organism>
<comment type="caution">
    <text evidence="1">The sequence shown here is derived from an EMBL/GenBank/DDBJ whole genome shotgun (WGS) entry which is preliminary data.</text>
</comment>
<dbReference type="RefSeq" id="WP_386437798.1">
    <property type="nucleotide sequence ID" value="NZ_JBHSBB010000048.1"/>
</dbReference>
<accession>A0ABV8HYZ4</accession>